<name>A0A890UQV4_9VIRU</name>
<accession>A0A890UQV4</accession>
<dbReference type="EMBL" id="MW347480">
    <property type="protein sequence ID" value="QRI44138.1"/>
    <property type="molecule type" value="Genomic_DNA"/>
</dbReference>
<reference evidence="1" key="1">
    <citation type="submission" date="2020-11" db="EMBL/GenBank/DDBJ databases">
        <title>Viral genomes from river ports along the Yangtze River in China.</title>
        <authorList>
            <person name="Lu J."/>
            <person name="Shen Q."/>
            <person name="Yang S."/>
            <person name="Zhang W."/>
        </authorList>
    </citation>
    <scope>NUCLEOTIDE SEQUENCE</scope>
    <source>
        <strain evidence="1">4zj-CRESS-2</strain>
    </source>
</reference>
<protein>
    <submittedName>
        <fullName evidence="1">Capsid protein</fullName>
    </submittedName>
</protein>
<organism evidence="1">
    <name type="scientific">Cressdnaviricota sp</name>
    <dbReference type="NCBI Taxonomy" id="2748378"/>
    <lineage>
        <taxon>Viruses</taxon>
        <taxon>Monodnaviria</taxon>
        <taxon>Shotokuvirae</taxon>
        <taxon>Cressdnaviricota</taxon>
    </lineage>
</organism>
<evidence type="ECO:0000313" key="1">
    <source>
        <dbReference type="EMBL" id="QRI44138.1"/>
    </source>
</evidence>
<proteinExistence type="predicted"/>
<sequence length="377" mass="41918">MSSILARYRPAGIRMSSLYRQALNPTQRRRMSSYMGQRLGRRTRFAAGRSQTMTSRRRVMTRNGILGGTNADTRMIYQRKSMPKKKRRQWRNFVRKVNAVDERDLGTQTVLFNDQIEQSSSTVATSTQNCLTLALYPFRNDTFGYLNDLYQIGTIENAGNPTAAAGTTVLPSTKVLFQSAVLDVTLRNISSQTQDVGGVPTNVQVPEAAIECDVYTIIIRKDAATATSSFDTVSALLNSFDDPEIGGAGVGISIGDRGASPFELGSQMGKYGIRILKKQKFFIPNGQTVTFQSRDPKRHVIQYSGLTSNDGWNNPGWTRVFYMIYKLVPGLTQGTTTGTYRARISVGCTRKYAYKLEGRSENRERLLGASYTPTPVV</sequence>